<protein>
    <submittedName>
        <fullName evidence="4">OBP9 protein</fullName>
    </submittedName>
</protein>
<dbReference type="GO" id="GO:0005549">
    <property type="term" value="F:odorant binding"/>
    <property type="evidence" value="ECO:0007669"/>
    <property type="project" value="InterPro"/>
</dbReference>
<accession>H2CSN3</accession>
<evidence type="ECO:0000256" key="1">
    <source>
        <dbReference type="ARBA" id="ARBA00004613"/>
    </source>
</evidence>
<keyword evidence="3" id="KW-0964">Secreted</keyword>
<evidence type="ECO:0000256" key="3">
    <source>
        <dbReference type="ARBA" id="ARBA00022525"/>
    </source>
</evidence>
<dbReference type="FunFam" id="1.10.238.20:FF:000001">
    <property type="entry name" value="General odorant-binding protein lush"/>
    <property type="match status" value="1"/>
</dbReference>
<dbReference type="EMBL" id="JN129992">
    <property type="protein sequence ID" value="AEX33165.1"/>
    <property type="molecule type" value="mRNA"/>
</dbReference>
<dbReference type="Pfam" id="PF01395">
    <property type="entry name" value="PBP_GOBP"/>
    <property type="match status" value="1"/>
</dbReference>
<dbReference type="GO" id="GO:0005576">
    <property type="term" value="C:extracellular region"/>
    <property type="evidence" value="ECO:0007669"/>
    <property type="project" value="UniProtKB-SubCell"/>
</dbReference>
<dbReference type="GO" id="GO:0007608">
    <property type="term" value="P:sensory perception of smell"/>
    <property type="evidence" value="ECO:0007669"/>
    <property type="project" value="TreeGrafter"/>
</dbReference>
<proteinExistence type="evidence at transcript level"/>
<evidence type="ECO:0000313" key="4">
    <source>
        <dbReference type="EMBL" id="AEX33165.1"/>
    </source>
</evidence>
<dbReference type="SUPFAM" id="SSF47565">
    <property type="entry name" value="Insect pheromone/odorant-binding proteins"/>
    <property type="match status" value="1"/>
</dbReference>
<dbReference type="InterPro" id="IPR006170">
    <property type="entry name" value="PBP/GOBP"/>
</dbReference>
<dbReference type="SMART" id="SM00708">
    <property type="entry name" value="PhBP"/>
    <property type="match status" value="1"/>
</dbReference>
<comment type="subcellular location">
    <subcellularLocation>
        <location evidence="1">Secreted</location>
    </subcellularLocation>
</comment>
<dbReference type="AlphaFoldDB" id="H2CSN3"/>
<dbReference type="GO" id="GO:0035275">
    <property type="term" value="F:dibutyl phthalate binding"/>
    <property type="evidence" value="ECO:0007669"/>
    <property type="project" value="TreeGrafter"/>
</dbReference>
<name>H2CSN3_LOCMI</name>
<organism evidence="4">
    <name type="scientific">Locusta migratoria</name>
    <name type="common">Migratory locust</name>
    <dbReference type="NCBI Taxonomy" id="7004"/>
    <lineage>
        <taxon>Eukaryota</taxon>
        <taxon>Metazoa</taxon>
        <taxon>Ecdysozoa</taxon>
        <taxon>Arthropoda</taxon>
        <taxon>Hexapoda</taxon>
        <taxon>Insecta</taxon>
        <taxon>Pterygota</taxon>
        <taxon>Neoptera</taxon>
        <taxon>Polyneoptera</taxon>
        <taxon>Orthoptera</taxon>
        <taxon>Caelifera</taxon>
        <taxon>Acrididea</taxon>
        <taxon>Acridomorpha</taxon>
        <taxon>Acridoidea</taxon>
        <taxon>Acrididae</taxon>
        <taxon>Oedipodinae</taxon>
        <taxon>Locusta</taxon>
    </lineage>
</organism>
<dbReference type="SMR" id="H2CSN3"/>
<feature type="non-terminal residue" evidence="4">
    <location>
        <position position="1"/>
    </location>
</feature>
<gene>
    <name evidence="4" type="primary">OBP9</name>
</gene>
<evidence type="ECO:0000256" key="2">
    <source>
        <dbReference type="ARBA" id="ARBA00008098"/>
    </source>
</evidence>
<reference evidence="4" key="1">
    <citation type="submission" date="2011-06" db="EMBL/GenBank/DDBJ databases">
        <title>Identification and characterization of novel odorant-binding proteins (OBPs) in locust transcriptomes of two phases.</title>
        <authorList>
            <person name="Guo W."/>
            <person name="Wang X."/>
            <person name="Kang L."/>
        </authorList>
    </citation>
    <scope>NUCLEOTIDE SEQUENCE</scope>
</reference>
<sequence length="153" mass="16768">TDATATAAMDKASSAAVTACLLIAVAALHTQALSLEQLRQTSKIVRNMCLKKTGVDLALVEGIQEGQFPDNQDLKCYMKCCMGAMQVLRQGRYNVNAAKNQADKMLPPDLKGRFIDMLDACSDRGDGVDDDCEMAYQLTKCSYETDKEIFLFP</sequence>
<dbReference type="CDD" id="cd23992">
    <property type="entry name" value="PBP_GOBP"/>
    <property type="match status" value="1"/>
</dbReference>
<dbReference type="GO" id="GO:0042048">
    <property type="term" value="P:olfactory behavior"/>
    <property type="evidence" value="ECO:0007669"/>
    <property type="project" value="TreeGrafter"/>
</dbReference>
<dbReference type="PANTHER" id="PTHR21364:SF2">
    <property type="entry name" value="GENERAL ODORANT-BINDING PROTEIN 19A"/>
    <property type="match status" value="1"/>
</dbReference>
<dbReference type="InterPro" id="IPR036728">
    <property type="entry name" value="PBP_GOBP_sf"/>
</dbReference>
<dbReference type="Gene3D" id="1.10.238.20">
    <property type="entry name" value="Pheromone/general odorant binding protein domain"/>
    <property type="match status" value="1"/>
</dbReference>
<dbReference type="PANTHER" id="PTHR21364">
    <property type="entry name" value="GENERAL ODORANT-BINDING PROTEIN 19A"/>
    <property type="match status" value="1"/>
</dbReference>
<comment type="similarity">
    <text evidence="2">Belongs to the PBP/GOBP family.</text>
</comment>